<accession>A0A3P6AKA9</accession>
<protein>
    <submittedName>
        <fullName evidence="1">Uncharacterized protein</fullName>
    </submittedName>
</protein>
<gene>
    <name evidence="1" type="ORF">BOLC3T14120H</name>
</gene>
<name>A0A3P6AKA9_BRAOL</name>
<sequence length="49" mass="5594">LTVRSSERSIIESQRWRETPLPGPEERASVLASMFVSKSNAARIFSLRF</sequence>
<proteinExistence type="predicted"/>
<organism evidence="1">
    <name type="scientific">Brassica oleracea</name>
    <name type="common">Wild cabbage</name>
    <dbReference type="NCBI Taxonomy" id="3712"/>
    <lineage>
        <taxon>Eukaryota</taxon>
        <taxon>Viridiplantae</taxon>
        <taxon>Streptophyta</taxon>
        <taxon>Embryophyta</taxon>
        <taxon>Tracheophyta</taxon>
        <taxon>Spermatophyta</taxon>
        <taxon>Magnoliopsida</taxon>
        <taxon>eudicotyledons</taxon>
        <taxon>Gunneridae</taxon>
        <taxon>Pentapetalae</taxon>
        <taxon>rosids</taxon>
        <taxon>malvids</taxon>
        <taxon>Brassicales</taxon>
        <taxon>Brassicaceae</taxon>
        <taxon>Brassiceae</taxon>
        <taxon>Brassica</taxon>
    </lineage>
</organism>
<evidence type="ECO:0000313" key="1">
    <source>
        <dbReference type="EMBL" id="VDC87993.1"/>
    </source>
</evidence>
<dbReference type="AlphaFoldDB" id="A0A3P6AKA9"/>
<dbReference type="EMBL" id="LR031872">
    <property type="protein sequence ID" value="VDC87993.1"/>
    <property type="molecule type" value="Genomic_DNA"/>
</dbReference>
<reference evidence="1" key="1">
    <citation type="submission" date="2018-11" db="EMBL/GenBank/DDBJ databases">
        <authorList>
            <consortium name="Genoscope - CEA"/>
            <person name="William W."/>
        </authorList>
    </citation>
    <scope>NUCLEOTIDE SEQUENCE</scope>
</reference>
<feature type="non-terminal residue" evidence="1">
    <location>
        <position position="1"/>
    </location>
</feature>